<protein>
    <submittedName>
        <fullName evidence="2">Ribosomal protein S15</fullName>
    </submittedName>
</protein>
<dbReference type="InterPro" id="IPR043519">
    <property type="entry name" value="NT_sf"/>
</dbReference>
<proteinExistence type="predicted"/>
<gene>
    <name evidence="2" type="ORF">AKO1_012637</name>
</gene>
<dbReference type="GO" id="GO:0005840">
    <property type="term" value="C:ribosome"/>
    <property type="evidence" value="ECO:0007669"/>
    <property type="project" value="UniProtKB-KW"/>
</dbReference>
<organism evidence="2 3">
    <name type="scientific">Acrasis kona</name>
    <dbReference type="NCBI Taxonomy" id="1008807"/>
    <lineage>
        <taxon>Eukaryota</taxon>
        <taxon>Discoba</taxon>
        <taxon>Heterolobosea</taxon>
        <taxon>Tetramitia</taxon>
        <taxon>Eutetramitia</taxon>
        <taxon>Acrasidae</taxon>
        <taxon>Acrasis</taxon>
    </lineage>
</organism>
<dbReference type="EMBL" id="JAOPGA020000734">
    <property type="protein sequence ID" value="KAL0481162.1"/>
    <property type="molecule type" value="Genomic_DNA"/>
</dbReference>
<keyword evidence="3" id="KW-1185">Reference proteome</keyword>
<dbReference type="AlphaFoldDB" id="A0AAW2YY12"/>
<reference evidence="2 3" key="1">
    <citation type="submission" date="2024-03" db="EMBL/GenBank/DDBJ databases">
        <title>The Acrasis kona genome and developmental transcriptomes reveal deep origins of eukaryotic multicellular pathways.</title>
        <authorList>
            <person name="Sheikh S."/>
            <person name="Fu C.-J."/>
            <person name="Brown M.W."/>
            <person name="Baldauf S.L."/>
        </authorList>
    </citation>
    <scope>NUCLEOTIDE SEQUENCE [LARGE SCALE GENOMIC DNA]</scope>
    <source>
        <strain evidence="2 3">ATCC MYA-3509</strain>
    </source>
</reference>
<accession>A0AAW2YY12</accession>
<sequence length="271" mass="31547">MKINQDNQFDEQDTPEQSTKLQNIVNEQLVLHHNYTQEDILNIYVFGSRLYGSASADSDYDIMAIIRDDSFDRLVLRKTESTPTLSKDANLRKTGFLQSIVDGIKIDVTTYSKSYFVQKMNLYNIYEMSAIWIPNKFKLQEKFNLIDEWADKDSDGIPEIRIGSLRSKISTQCQDVWKMSKKWFHDAVKDGNIKTEDLYKAKKGFVASLRIYKFATQIALQGKIVDWACASEYSSHPWVKDQNMICFDEFYSHFNTIKIKLHEQFKVAAPK</sequence>
<name>A0AAW2YY12_9EUKA</name>
<dbReference type="Proteomes" id="UP001431209">
    <property type="component" value="Unassembled WGS sequence"/>
</dbReference>
<comment type="caution">
    <text evidence="2">The sequence shown here is derived from an EMBL/GenBank/DDBJ whole genome shotgun (WGS) entry which is preliminary data.</text>
</comment>
<keyword evidence="2" id="KW-0689">Ribosomal protein</keyword>
<keyword evidence="2" id="KW-0687">Ribonucleoprotein</keyword>
<evidence type="ECO:0000313" key="3">
    <source>
        <dbReference type="Proteomes" id="UP001431209"/>
    </source>
</evidence>
<dbReference type="SUPFAM" id="SSF81301">
    <property type="entry name" value="Nucleotidyltransferase"/>
    <property type="match status" value="1"/>
</dbReference>
<dbReference type="Gene3D" id="3.30.460.10">
    <property type="entry name" value="Beta Polymerase, domain 2"/>
    <property type="match status" value="1"/>
</dbReference>
<dbReference type="GO" id="GO:0016779">
    <property type="term" value="F:nucleotidyltransferase activity"/>
    <property type="evidence" value="ECO:0007669"/>
    <property type="project" value="InterPro"/>
</dbReference>
<feature type="domain" description="Polymerase nucleotidyl transferase" evidence="1">
    <location>
        <begin position="40"/>
        <end position="116"/>
    </location>
</feature>
<dbReference type="InterPro" id="IPR002934">
    <property type="entry name" value="Polymerase_NTP_transf_dom"/>
</dbReference>
<evidence type="ECO:0000259" key="1">
    <source>
        <dbReference type="Pfam" id="PF01909"/>
    </source>
</evidence>
<evidence type="ECO:0000313" key="2">
    <source>
        <dbReference type="EMBL" id="KAL0481162.1"/>
    </source>
</evidence>
<dbReference type="CDD" id="cd05403">
    <property type="entry name" value="NT_KNTase_like"/>
    <property type="match status" value="1"/>
</dbReference>
<dbReference type="Pfam" id="PF01909">
    <property type="entry name" value="NTP_transf_2"/>
    <property type="match status" value="1"/>
</dbReference>